<dbReference type="AlphaFoldDB" id="A0A0F8ZWP8"/>
<comment type="caution">
    <text evidence="1">The sequence shown here is derived from an EMBL/GenBank/DDBJ whole genome shotgun (WGS) entry which is preliminary data.</text>
</comment>
<dbReference type="SUPFAM" id="SSF56281">
    <property type="entry name" value="Metallo-hydrolase/oxidoreductase"/>
    <property type="match status" value="1"/>
</dbReference>
<dbReference type="EMBL" id="LAZR01045681">
    <property type="protein sequence ID" value="KKK98292.1"/>
    <property type="molecule type" value="Genomic_DNA"/>
</dbReference>
<dbReference type="InterPro" id="IPR036866">
    <property type="entry name" value="RibonucZ/Hydroxyglut_hydro"/>
</dbReference>
<organism evidence="1">
    <name type="scientific">marine sediment metagenome</name>
    <dbReference type="NCBI Taxonomy" id="412755"/>
    <lineage>
        <taxon>unclassified sequences</taxon>
        <taxon>metagenomes</taxon>
        <taxon>ecological metagenomes</taxon>
    </lineage>
</organism>
<dbReference type="Gene3D" id="3.60.15.10">
    <property type="entry name" value="Ribonuclease Z/Hydroxyacylglutathione hydrolase-like"/>
    <property type="match status" value="1"/>
</dbReference>
<sequence>MAGAKVTVGNVEIVSLLDTPMEFPWAAFFPNNSQQDFDPYRDRYPGSYASDGKFRTYAHCYALRSQGKTVLVDTGIGPGMGGRLLEEMNSKGIPLDSVDIVI</sequence>
<accession>A0A0F8ZWP8</accession>
<evidence type="ECO:0008006" key="2">
    <source>
        <dbReference type="Google" id="ProtNLM"/>
    </source>
</evidence>
<feature type="non-terminal residue" evidence="1">
    <location>
        <position position="102"/>
    </location>
</feature>
<protein>
    <recommendedName>
        <fullName evidence="2">Metallo-beta-lactamase domain-containing protein</fullName>
    </recommendedName>
</protein>
<reference evidence="1" key="1">
    <citation type="journal article" date="2015" name="Nature">
        <title>Complex archaea that bridge the gap between prokaryotes and eukaryotes.</title>
        <authorList>
            <person name="Spang A."/>
            <person name="Saw J.H."/>
            <person name="Jorgensen S.L."/>
            <person name="Zaremba-Niedzwiedzka K."/>
            <person name="Martijn J."/>
            <person name="Lind A.E."/>
            <person name="van Eijk R."/>
            <person name="Schleper C."/>
            <person name="Guy L."/>
            <person name="Ettema T.J."/>
        </authorList>
    </citation>
    <scope>NUCLEOTIDE SEQUENCE</scope>
</reference>
<proteinExistence type="predicted"/>
<gene>
    <name evidence="1" type="ORF">LCGC14_2644190</name>
</gene>
<evidence type="ECO:0000313" key="1">
    <source>
        <dbReference type="EMBL" id="KKK98292.1"/>
    </source>
</evidence>
<name>A0A0F8ZWP8_9ZZZZ</name>